<protein>
    <submittedName>
        <fullName evidence="2">Alcohol dehydrogenase 1</fullName>
    </submittedName>
</protein>
<sequence>MPLWGTYPYLTAMQDVHQVLTFMRCLLEGLSFLHLNRIAHRDICDSNMVVSCYRLDRDRKPFRDDLRELRRGTDVRYAFMDYDQSIQLPLDVSVKDCRRPSDEAWMGCDIYKPLDVSLGESLYNPFAFDVAMLGNMFRVYLSEAIPTLPALAALFDGMTTHVVSRRFSADEALDFFKSNFESLPQEVQDTPVTLKVNYEMMSRPELYWSKLAPSVQTQWSRFRAPPLPRWWHFLNWLMQIPWCYRAVEFVRRTFRI</sequence>
<proteinExistence type="predicted"/>
<dbReference type="PROSITE" id="PS50011">
    <property type="entry name" value="PROTEIN_KINASE_DOM"/>
    <property type="match status" value="1"/>
</dbReference>
<reference evidence="2" key="1">
    <citation type="submission" date="2019-10" db="EMBL/GenBank/DDBJ databases">
        <authorList>
            <person name="Nor Muhammad N."/>
        </authorList>
    </citation>
    <scope>NUCLEOTIDE SEQUENCE</scope>
</reference>
<dbReference type="InterPro" id="IPR000719">
    <property type="entry name" value="Prot_kinase_dom"/>
</dbReference>
<dbReference type="EMBL" id="LR729439">
    <property type="protein sequence ID" value="VWP01523.1"/>
    <property type="molecule type" value="Genomic_DNA"/>
</dbReference>
<dbReference type="GO" id="GO:0005524">
    <property type="term" value="F:ATP binding"/>
    <property type="evidence" value="ECO:0007669"/>
    <property type="project" value="InterPro"/>
</dbReference>
<evidence type="ECO:0000313" key="2">
    <source>
        <dbReference type="EMBL" id="VWP01523.1"/>
    </source>
</evidence>
<dbReference type="AlphaFoldDB" id="A0A5K1K6P8"/>
<accession>A0A5K1K6P8</accession>
<name>A0A5K1K6P8_9APHY</name>
<dbReference type="Gene3D" id="1.10.510.10">
    <property type="entry name" value="Transferase(Phosphotransferase) domain 1"/>
    <property type="match status" value="1"/>
</dbReference>
<feature type="domain" description="Protein kinase" evidence="1">
    <location>
        <begin position="1"/>
        <end position="201"/>
    </location>
</feature>
<evidence type="ECO:0000259" key="1">
    <source>
        <dbReference type="PROSITE" id="PS50011"/>
    </source>
</evidence>
<dbReference type="SUPFAM" id="SSF56112">
    <property type="entry name" value="Protein kinase-like (PK-like)"/>
    <property type="match status" value="1"/>
</dbReference>
<dbReference type="InterPro" id="IPR011009">
    <property type="entry name" value="Kinase-like_dom_sf"/>
</dbReference>
<gene>
    <name evidence="2" type="primary">G4MS58</name>
</gene>
<organism evidence="2">
    <name type="scientific">Ganoderma boninense</name>
    <dbReference type="NCBI Taxonomy" id="34458"/>
    <lineage>
        <taxon>Eukaryota</taxon>
        <taxon>Fungi</taxon>
        <taxon>Dikarya</taxon>
        <taxon>Basidiomycota</taxon>
        <taxon>Agaricomycotina</taxon>
        <taxon>Agaricomycetes</taxon>
        <taxon>Polyporales</taxon>
        <taxon>Polyporaceae</taxon>
        <taxon>Ganoderma</taxon>
    </lineage>
</organism>
<dbReference type="GO" id="GO:0004672">
    <property type="term" value="F:protein kinase activity"/>
    <property type="evidence" value="ECO:0007669"/>
    <property type="project" value="InterPro"/>
</dbReference>